<proteinExistence type="predicted"/>
<protein>
    <submittedName>
        <fullName evidence="2">Costars domain-containing protein</fullName>
    </submittedName>
</protein>
<dbReference type="Proteomes" id="UP000095286">
    <property type="component" value="Unplaced"/>
</dbReference>
<organism evidence="1 2">
    <name type="scientific">Rhabditophanes sp. KR3021</name>
    <dbReference type="NCBI Taxonomy" id="114890"/>
    <lineage>
        <taxon>Eukaryota</taxon>
        <taxon>Metazoa</taxon>
        <taxon>Ecdysozoa</taxon>
        <taxon>Nematoda</taxon>
        <taxon>Chromadorea</taxon>
        <taxon>Rhabditida</taxon>
        <taxon>Tylenchina</taxon>
        <taxon>Panagrolaimomorpha</taxon>
        <taxon>Strongyloidoidea</taxon>
        <taxon>Alloionematidae</taxon>
        <taxon>Rhabditophanes</taxon>
    </lineage>
</organism>
<sequence>MVVITRNNRGPLTVIIEMTVRIMFGEKPIVGFSVEVEEAWMKLKRKFRAKPIKKSSHILRKVTSASQIDKVVLPKEKEVPRSSSITSMNHLMSKFKTMEQKAIASKKDDVFCKGYKPQRLSKDDPEYGTPKKGSLTELRAKKASDHIAKEMGIVCQVIEEYGEYNKDTGKIEIKFGQLFHIYQFISDKVVGMLLRARKHKMVSFETEMLYQGRDDHQIISLLIDHDAIIKAAS</sequence>
<dbReference type="WBParaSite" id="RSKR_0000998500.1">
    <property type="protein sequence ID" value="RSKR_0000998500.1"/>
    <property type="gene ID" value="RSKR_0000998500"/>
</dbReference>
<reference evidence="2" key="1">
    <citation type="submission" date="2016-11" db="UniProtKB">
        <authorList>
            <consortium name="WormBaseParasite"/>
        </authorList>
    </citation>
    <scope>IDENTIFICATION</scope>
    <source>
        <strain evidence="2">KR3021</strain>
    </source>
</reference>
<evidence type="ECO:0000313" key="1">
    <source>
        <dbReference type="Proteomes" id="UP000095286"/>
    </source>
</evidence>
<accession>A0AC35UC75</accession>
<name>A0AC35UC75_9BILA</name>
<evidence type="ECO:0000313" key="2">
    <source>
        <dbReference type="WBParaSite" id="RSKR_0000998500.1"/>
    </source>
</evidence>